<proteinExistence type="predicted"/>
<evidence type="ECO:0000256" key="5">
    <source>
        <dbReference type="ARBA" id="ARBA00022989"/>
    </source>
</evidence>
<feature type="transmembrane region" description="Helical" evidence="7">
    <location>
        <begin position="371"/>
        <end position="391"/>
    </location>
</feature>
<feature type="transmembrane region" description="Helical" evidence="7">
    <location>
        <begin position="216"/>
        <end position="232"/>
    </location>
</feature>
<dbReference type="InterPro" id="IPR020846">
    <property type="entry name" value="MFS_dom"/>
</dbReference>
<feature type="transmembrane region" description="Helical" evidence="7">
    <location>
        <begin position="21"/>
        <end position="41"/>
    </location>
</feature>
<keyword evidence="4 7" id="KW-0812">Transmembrane</keyword>
<dbReference type="Gene3D" id="1.20.1250.20">
    <property type="entry name" value="MFS general substrate transporter like domains"/>
    <property type="match status" value="1"/>
</dbReference>
<reference evidence="9 10" key="1">
    <citation type="submission" date="2018-10" db="EMBL/GenBank/DDBJ databases">
        <title>Phylogenomics of Brevibacillus.</title>
        <authorList>
            <person name="Dunlap C."/>
        </authorList>
    </citation>
    <scope>NUCLEOTIDE SEQUENCE [LARGE SCALE GENOMIC DNA]</scope>
    <source>
        <strain evidence="9 10">JCM 15716</strain>
    </source>
</reference>
<keyword evidence="5 7" id="KW-1133">Transmembrane helix</keyword>
<comment type="caution">
    <text evidence="9">The sequence shown here is derived from an EMBL/GenBank/DDBJ whole genome shotgun (WGS) entry which is preliminary data.</text>
</comment>
<feature type="domain" description="Major facilitator superfamily (MFS) profile" evidence="8">
    <location>
        <begin position="14"/>
        <end position="395"/>
    </location>
</feature>
<dbReference type="InterPro" id="IPR011701">
    <property type="entry name" value="MFS"/>
</dbReference>
<dbReference type="PROSITE" id="PS50850">
    <property type="entry name" value="MFS"/>
    <property type="match status" value="1"/>
</dbReference>
<dbReference type="PANTHER" id="PTHR43414:SF1">
    <property type="entry name" value="PEPTIDE PERMEASE"/>
    <property type="match status" value="1"/>
</dbReference>
<feature type="transmembrane region" description="Helical" evidence="7">
    <location>
        <begin position="139"/>
        <end position="162"/>
    </location>
</feature>
<evidence type="ECO:0000313" key="10">
    <source>
        <dbReference type="Proteomes" id="UP000271031"/>
    </source>
</evidence>
<accession>A0A3M8DU66</accession>
<keyword evidence="3" id="KW-1003">Cell membrane</keyword>
<dbReference type="Proteomes" id="UP000271031">
    <property type="component" value="Unassembled WGS sequence"/>
</dbReference>
<evidence type="ECO:0000256" key="6">
    <source>
        <dbReference type="ARBA" id="ARBA00023136"/>
    </source>
</evidence>
<keyword evidence="10" id="KW-1185">Reference proteome</keyword>
<keyword evidence="6 7" id="KW-0472">Membrane</keyword>
<feature type="transmembrane region" description="Helical" evidence="7">
    <location>
        <begin position="168"/>
        <end position="185"/>
    </location>
</feature>
<evidence type="ECO:0000256" key="1">
    <source>
        <dbReference type="ARBA" id="ARBA00004651"/>
    </source>
</evidence>
<evidence type="ECO:0000256" key="7">
    <source>
        <dbReference type="SAM" id="Phobius"/>
    </source>
</evidence>
<dbReference type="PANTHER" id="PTHR43414">
    <property type="entry name" value="MULTIDRUG RESISTANCE PROTEIN MDTG"/>
    <property type="match status" value="1"/>
</dbReference>
<feature type="transmembrane region" description="Helical" evidence="7">
    <location>
        <begin position="105"/>
        <end position="127"/>
    </location>
</feature>
<comment type="subcellular location">
    <subcellularLocation>
        <location evidence="1">Cell membrane</location>
        <topology evidence="1">Multi-pass membrane protein</topology>
    </subcellularLocation>
</comment>
<dbReference type="SUPFAM" id="SSF103473">
    <property type="entry name" value="MFS general substrate transporter"/>
    <property type="match status" value="1"/>
</dbReference>
<dbReference type="InterPro" id="IPR036259">
    <property type="entry name" value="MFS_trans_sf"/>
</dbReference>
<feature type="transmembrane region" description="Helical" evidence="7">
    <location>
        <begin position="47"/>
        <end position="69"/>
    </location>
</feature>
<feature type="transmembrane region" description="Helical" evidence="7">
    <location>
        <begin position="81"/>
        <end position="99"/>
    </location>
</feature>
<dbReference type="Pfam" id="PF07690">
    <property type="entry name" value="MFS_1"/>
    <property type="match status" value="1"/>
</dbReference>
<dbReference type="RefSeq" id="WP_122916846.1">
    <property type="nucleotide sequence ID" value="NZ_RHHQ01000005.1"/>
</dbReference>
<dbReference type="EMBL" id="RHHQ01000005">
    <property type="protein sequence ID" value="RNB91454.1"/>
    <property type="molecule type" value="Genomic_DNA"/>
</dbReference>
<dbReference type="CDD" id="cd17329">
    <property type="entry name" value="MFS_MdtH_MDR_like"/>
    <property type="match status" value="1"/>
</dbReference>
<dbReference type="OrthoDB" id="9793283at2"/>
<name>A0A3M8DU66_9BACL</name>
<sequence>MNQLTAIIKRYDTVIWVRFTGVVLTSVTGFMLRPFLVLYLYDKLGGSVLLPMIVIGLQPLIGMLVGWWGGGWTDRFGRKPLMMAALIIQALSMAGMGFAESVWQFAALAIMNGLGMSLFFPAANAQVTDVVPEEKRAEVFALLHTALNVGSAVGPMLGMLVFKQNPTLVFGIASAAFLAYAIILWRNVPETLPVVADQATGNQAKPSKLVLSEHRPLLWFTVLAVPISLLYAQMESVFPLHLRNQTADYQTIFATLMSINGTSVILFQMWIVRWTQNASSMKIILISYMLLAVVAVGYGFAPFFGLLVAVELLFTLAEMLVGPHMQKVVSSMAPQEMRGRYFSIYGMSWQIARAIGPSMGGLLFTHYGGQFAFSVFSALLLVAGVAQYALLRSILAKSAKTEVAG</sequence>
<evidence type="ECO:0000259" key="8">
    <source>
        <dbReference type="PROSITE" id="PS50850"/>
    </source>
</evidence>
<evidence type="ECO:0000256" key="4">
    <source>
        <dbReference type="ARBA" id="ARBA00022692"/>
    </source>
</evidence>
<evidence type="ECO:0000256" key="3">
    <source>
        <dbReference type="ARBA" id="ARBA00022475"/>
    </source>
</evidence>
<gene>
    <name evidence="9" type="ORF">EDM56_05305</name>
</gene>
<dbReference type="AlphaFoldDB" id="A0A3M8DU66"/>
<dbReference type="GO" id="GO:0022857">
    <property type="term" value="F:transmembrane transporter activity"/>
    <property type="evidence" value="ECO:0007669"/>
    <property type="project" value="InterPro"/>
</dbReference>
<protein>
    <submittedName>
        <fullName evidence="9">MFS transporter</fullName>
    </submittedName>
</protein>
<evidence type="ECO:0000313" key="9">
    <source>
        <dbReference type="EMBL" id="RNB91454.1"/>
    </source>
</evidence>
<evidence type="ECO:0000256" key="2">
    <source>
        <dbReference type="ARBA" id="ARBA00022448"/>
    </source>
</evidence>
<feature type="transmembrane region" description="Helical" evidence="7">
    <location>
        <begin position="283"/>
        <end position="300"/>
    </location>
</feature>
<organism evidence="9 10">
    <name type="scientific">Brevibacillus fluminis</name>
    <dbReference type="NCBI Taxonomy" id="511487"/>
    <lineage>
        <taxon>Bacteria</taxon>
        <taxon>Bacillati</taxon>
        <taxon>Bacillota</taxon>
        <taxon>Bacilli</taxon>
        <taxon>Bacillales</taxon>
        <taxon>Paenibacillaceae</taxon>
        <taxon>Brevibacillus</taxon>
    </lineage>
</organism>
<dbReference type="GO" id="GO:0005886">
    <property type="term" value="C:plasma membrane"/>
    <property type="evidence" value="ECO:0007669"/>
    <property type="project" value="UniProtKB-SubCell"/>
</dbReference>
<feature type="transmembrane region" description="Helical" evidence="7">
    <location>
        <begin position="252"/>
        <end position="271"/>
    </location>
</feature>
<keyword evidence="2" id="KW-0813">Transport</keyword>